<feature type="region of interest" description="Disordered" evidence="1">
    <location>
        <begin position="627"/>
        <end position="652"/>
    </location>
</feature>
<organism evidence="2 3">
    <name type="scientific">Penicillium subrubescens</name>
    <dbReference type="NCBI Taxonomy" id="1316194"/>
    <lineage>
        <taxon>Eukaryota</taxon>
        <taxon>Fungi</taxon>
        <taxon>Dikarya</taxon>
        <taxon>Ascomycota</taxon>
        <taxon>Pezizomycotina</taxon>
        <taxon>Eurotiomycetes</taxon>
        <taxon>Eurotiomycetidae</taxon>
        <taxon>Eurotiales</taxon>
        <taxon>Aspergillaceae</taxon>
        <taxon>Penicillium</taxon>
    </lineage>
</organism>
<protein>
    <submittedName>
        <fullName evidence="2">Protein BNI4</fullName>
    </submittedName>
</protein>
<feature type="compositionally biased region" description="Polar residues" evidence="1">
    <location>
        <begin position="194"/>
        <end position="207"/>
    </location>
</feature>
<feature type="compositionally biased region" description="Low complexity" evidence="1">
    <location>
        <begin position="23"/>
        <end position="32"/>
    </location>
</feature>
<reference evidence="2 3" key="1">
    <citation type="submission" date="2016-10" db="EMBL/GenBank/DDBJ databases">
        <title>Genome sequence of the ascomycete fungus Penicillium subrubescens.</title>
        <authorList>
            <person name="De Vries R.P."/>
            <person name="Peng M."/>
            <person name="Dilokpimol A."/>
            <person name="Hilden K."/>
            <person name="Makela M.R."/>
            <person name="Grigoriev I."/>
            <person name="Riley R."/>
            <person name="Granchi Z."/>
        </authorList>
    </citation>
    <scope>NUCLEOTIDE SEQUENCE [LARGE SCALE GENOMIC DNA]</scope>
    <source>
        <strain evidence="2 3">CBS 132785</strain>
    </source>
</reference>
<feature type="compositionally biased region" description="Basic and acidic residues" evidence="1">
    <location>
        <begin position="239"/>
        <end position="252"/>
    </location>
</feature>
<name>A0A1Q5TC73_9EURO</name>
<evidence type="ECO:0000313" key="3">
    <source>
        <dbReference type="Proteomes" id="UP000186955"/>
    </source>
</evidence>
<feature type="compositionally biased region" description="Polar residues" evidence="1">
    <location>
        <begin position="107"/>
        <end position="120"/>
    </location>
</feature>
<feature type="compositionally biased region" description="Polar residues" evidence="1">
    <location>
        <begin position="345"/>
        <end position="355"/>
    </location>
</feature>
<dbReference type="Proteomes" id="UP000186955">
    <property type="component" value="Unassembled WGS sequence"/>
</dbReference>
<feature type="compositionally biased region" description="Polar residues" evidence="1">
    <location>
        <begin position="229"/>
        <end position="238"/>
    </location>
</feature>
<proteinExistence type="predicted"/>
<feature type="compositionally biased region" description="Basic and acidic residues" evidence="1">
    <location>
        <begin position="563"/>
        <end position="578"/>
    </location>
</feature>
<gene>
    <name evidence="2" type="ORF">PENSUB_9716</name>
</gene>
<feature type="region of interest" description="Disordered" evidence="1">
    <location>
        <begin position="540"/>
        <end position="597"/>
    </location>
</feature>
<keyword evidence="3" id="KW-1185">Reference proteome</keyword>
<feature type="region of interest" description="Disordered" evidence="1">
    <location>
        <begin position="406"/>
        <end position="435"/>
    </location>
</feature>
<feature type="compositionally biased region" description="Polar residues" evidence="1">
    <location>
        <begin position="627"/>
        <end position="641"/>
    </location>
</feature>
<evidence type="ECO:0000313" key="2">
    <source>
        <dbReference type="EMBL" id="OKO97790.1"/>
    </source>
</evidence>
<dbReference type="AlphaFoldDB" id="A0A1Q5TC73"/>
<feature type="region of interest" description="Disordered" evidence="1">
    <location>
        <begin position="103"/>
        <end position="256"/>
    </location>
</feature>
<sequence length="751" mass="80494">MAALVQTIPQHSSTVPVLQTRPSSSSGTFVSSTAQNPGSQYQNMSWGSFNTGNSGSYRAGHPVVAPYAYAPNLGPAASSPTAQHRQSWSPHLRTEHRTFSAPAIHQGSMNPSFTGNSRVNNPAAGSVSTSSSSNSSFRSHISKDDSALPSRQLRTEQPLRPLSTANLPPPNVMNISSPAGSAKPSPNRYRRANQQRTDSARSQSPVPASTPPAIDDKTTVGPPPVFRSNGHNRVSSVDDSSHLERPQPELAKRYRRRSLGNMDPAAYPNLELQIPVSSSPQSGPYDFIAFDTNQRPRSAHSHRDSSGSVHSAHSSTSSVRVPSPDASSITSKTGRPEEKRASKPSPLSQPSTSAESPKTGPTTASSPPSESPAAKRLAELKNDHKRPGKSRLRRAFSFGSASELLKASSAQNAAAKREAAAAEQARREALREELGEEQAAIAEQQEASGLGESIYSHQGSFFRGSTDALSVSSTASSASMMLRKMGKGMKRGGRSLVGLFRPKSIASINSIEGGVGAPEQPMAAPKISVVNVEGERADLESVTVNPDLQDVPRGGTVFPKAEGGSEPRRSTSIRDRPQQRSVSDNTADTRKSILGGERERAEVLANIRQTRGILKKTNSDLGVSQVRAQNGSESPHSSAPTTPDEGSRAARPADHVKIAGEDYFMSEGGRFSGGDAKSAPITPQPSSRNIMFSPRIQFHDTWPSGEYDRRGDIATCNRLTPLLAQQIREEINNFKMEMEVHENSKIYTHFI</sequence>
<dbReference type="PANTHER" id="PTHR12751">
    <property type="entry name" value="PHOSPHATASE AND ACTIN REGULATOR PHACTR"/>
    <property type="match status" value="1"/>
</dbReference>
<feature type="compositionally biased region" description="Low complexity" evidence="1">
    <location>
        <begin position="126"/>
        <end position="139"/>
    </location>
</feature>
<dbReference type="PANTHER" id="PTHR12751:SF18">
    <property type="entry name" value="PHOSPHATASE AND ACTIN REGULATOR 1"/>
    <property type="match status" value="1"/>
</dbReference>
<dbReference type="OrthoDB" id="5563016at2759"/>
<feature type="compositionally biased region" description="Polar residues" evidence="1">
    <location>
        <begin position="7"/>
        <end position="22"/>
    </location>
</feature>
<feature type="region of interest" description="Disordered" evidence="1">
    <location>
        <begin position="1"/>
        <end position="37"/>
    </location>
</feature>
<feature type="compositionally biased region" description="Basic and acidic residues" evidence="1">
    <location>
        <begin position="587"/>
        <end position="597"/>
    </location>
</feature>
<dbReference type="GO" id="GO:0030036">
    <property type="term" value="P:actin cytoskeleton organization"/>
    <property type="evidence" value="ECO:0007669"/>
    <property type="project" value="TreeGrafter"/>
</dbReference>
<dbReference type="EMBL" id="MNBE01000683">
    <property type="protein sequence ID" value="OKO97790.1"/>
    <property type="molecule type" value="Genomic_DNA"/>
</dbReference>
<feature type="region of interest" description="Disordered" evidence="1">
    <location>
        <begin position="665"/>
        <end position="689"/>
    </location>
</feature>
<feature type="compositionally biased region" description="Basic and acidic residues" evidence="1">
    <location>
        <begin position="415"/>
        <end position="433"/>
    </location>
</feature>
<feature type="compositionally biased region" description="Basic residues" evidence="1">
    <location>
        <begin position="383"/>
        <end position="394"/>
    </location>
</feature>
<dbReference type="GO" id="GO:0003779">
    <property type="term" value="F:actin binding"/>
    <property type="evidence" value="ECO:0007669"/>
    <property type="project" value="TreeGrafter"/>
</dbReference>
<feature type="region of interest" description="Disordered" evidence="1">
    <location>
        <begin position="295"/>
        <end position="394"/>
    </location>
</feature>
<feature type="compositionally biased region" description="Low complexity" evidence="1">
    <location>
        <begin position="306"/>
        <end position="323"/>
    </location>
</feature>
<evidence type="ECO:0000256" key="1">
    <source>
        <dbReference type="SAM" id="MobiDB-lite"/>
    </source>
</evidence>
<comment type="caution">
    <text evidence="2">The sequence shown here is derived from an EMBL/GenBank/DDBJ whole genome shotgun (WGS) entry which is preliminary data.</text>
</comment>
<dbReference type="STRING" id="1316194.A0A1Q5TC73"/>
<accession>A0A1Q5TC73</accession>
<feature type="compositionally biased region" description="Low complexity" evidence="1">
    <location>
        <begin position="356"/>
        <end position="374"/>
    </location>
</feature>